<dbReference type="Proteomes" id="UP000623467">
    <property type="component" value="Unassembled WGS sequence"/>
</dbReference>
<gene>
    <name evidence="2" type="ORF">MSAN_01911500</name>
</gene>
<proteinExistence type="predicted"/>
<dbReference type="InterPro" id="IPR029058">
    <property type="entry name" value="AB_hydrolase_fold"/>
</dbReference>
<name>A0A8H6XP48_9AGAR</name>
<dbReference type="PANTHER" id="PTHR37017">
    <property type="entry name" value="AB HYDROLASE-1 DOMAIN-CONTAINING PROTEIN-RELATED"/>
    <property type="match status" value="1"/>
</dbReference>
<keyword evidence="3" id="KW-1185">Reference proteome</keyword>
<dbReference type="EMBL" id="JACAZH010000020">
    <property type="protein sequence ID" value="KAF7345345.1"/>
    <property type="molecule type" value="Genomic_DNA"/>
</dbReference>
<dbReference type="InterPro" id="IPR000073">
    <property type="entry name" value="AB_hydrolase_1"/>
</dbReference>
<evidence type="ECO:0000313" key="2">
    <source>
        <dbReference type="EMBL" id="KAF7345345.1"/>
    </source>
</evidence>
<dbReference type="OrthoDB" id="2931355at2759"/>
<protein>
    <submittedName>
        <fullName evidence="2">Alpha/beta-hydrolase</fullName>
    </submittedName>
</protein>
<dbReference type="Gene3D" id="3.40.50.1820">
    <property type="entry name" value="alpha/beta hydrolase"/>
    <property type="match status" value="1"/>
</dbReference>
<sequence length="255" mass="26928">MSTPKPTIIVIPGSFSPLTPYLPIISGLQAHGYPVHGVELVTVGRREGVLPPGMYDDAAKVAALATQLADEGKDVVLVPHSYGGLVACEAAKGLAKNIREREGKAGGIVRIVFVTAVVPREGQALADLSGEMPDYVTLGEDGYLSITNLAKSAPITFSSLTPDEALAQAEQLSQHSALSFAQKLTYPAYKDIPVSYLFCEDDKLVTPAQQEAIIAGMESGGKTVQRFNVKADHAINVSQPETVVDMVRKALGDAA</sequence>
<dbReference type="AlphaFoldDB" id="A0A8H6XP48"/>
<comment type="caution">
    <text evidence="2">The sequence shown here is derived from an EMBL/GenBank/DDBJ whole genome shotgun (WGS) entry which is preliminary data.</text>
</comment>
<reference evidence="2" key="1">
    <citation type="submission" date="2020-05" db="EMBL/GenBank/DDBJ databases">
        <title>Mycena genomes resolve the evolution of fungal bioluminescence.</title>
        <authorList>
            <person name="Tsai I.J."/>
        </authorList>
    </citation>
    <scope>NUCLEOTIDE SEQUENCE</scope>
    <source>
        <strain evidence="2">160909Yilan</strain>
    </source>
</reference>
<dbReference type="Pfam" id="PF12697">
    <property type="entry name" value="Abhydrolase_6"/>
    <property type="match status" value="1"/>
</dbReference>
<dbReference type="InterPro" id="IPR052897">
    <property type="entry name" value="Sec-Metab_Biosynth_Hydrolase"/>
</dbReference>
<dbReference type="PANTHER" id="PTHR37017:SF11">
    <property type="entry name" value="ESTERASE_LIPASE_THIOESTERASE DOMAIN-CONTAINING PROTEIN"/>
    <property type="match status" value="1"/>
</dbReference>
<feature type="domain" description="AB hydrolase-1" evidence="1">
    <location>
        <begin position="8"/>
        <end position="245"/>
    </location>
</feature>
<accession>A0A8H6XP48</accession>
<evidence type="ECO:0000313" key="3">
    <source>
        <dbReference type="Proteomes" id="UP000623467"/>
    </source>
</evidence>
<keyword evidence="2" id="KW-0378">Hydrolase</keyword>
<dbReference type="SUPFAM" id="SSF53474">
    <property type="entry name" value="alpha/beta-Hydrolases"/>
    <property type="match status" value="1"/>
</dbReference>
<dbReference type="GO" id="GO:0016787">
    <property type="term" value="F:hydrolase activity"/>
    <property type="evidence" value="ECO:0007669"/>
    <property type="project" value="UniProtKB-KW"/>
</dbReference>
<organism evidence="2 3">
    <name type="scientific">Mycena sanguinolenta</name>
    <dbReference type="NCBI Taxonomy" id="230812"/>
    <lineage>
        <taxon>Eukaryota</taxon>
        <taxon>Fungi</taxon>
        <taxon>Dikarya</taxon>
        <taxon>Basidiomycota</taxon>
        <taxon>Agaricomycotina</taxon>
        <taxon>Agaricomycetes</taxon>
        <taxon>Agaricomycetidae</taxon>
        <taxon>Agaricales</taxon>
        <taxon>Marasmiineae</taxon>
        <taxon>Mycenaceae</taxon>
        <taxon>Mycena</taxon>
    </lineage>
</organism>
<evidence type="ECO:0000259" key="1">
    <source>
        <dbReference type="Pfam" id="PF12697"/>
    </source>
</evidence>